<dbReference type="GO" id="GO:0006265">
    <property type="term" value="P:DNA topological change"/>
    <property type="evidence" value="ECO:0007669"/>
    <property type="project" value="UniProtKB-UniRule"/>
</dbReference>
<dbReference type="GO" id="GO:0005694">
    <property type="term" value="C:chromosome"/>
    <property type="evidence" value="ECO:0007669"/>
    <property type="project" value="InterPro"/>
</dbReference>
<dbReference type="FunFam" id="3.30.1360.40:FF:000002">
    <property type="entry name" value="DNA gyrase subunit A"/>
    <property type="match status" value="1"/>
</dbReference>
<keyword evidence="7 9" id="KW-0238">DNA-binding</keyword>
<comment type="subunit">
    <text evidence="9">Heterotetramer, composed of two GyrA and two GyrB chains. In the heterotetramer, GyrA contains the active site tyrosine that forms a transient covalent intermediate with DNA, while GyrB binds cofactors and catalyzes ATP hydrolysis.</text>
</comment>
<comment type="catalytic activity">
    <reaction evidence="1 9 10">
        <text>ATP-dependent breakage, passage and rejoining of double-stranded DNA.</text>
        <dbReference type="EC" id="5.6.2.2"/>
    </reaction>
</comment>
<comment type="function">
    <text evidence="9">A type II topoisomerase that negatively supercoils closed circular double-stranded (ds) DNA in an ATP-dependent manner to modulate DNA topology and maintain chromosomes in an underwound state. Negative supercoiling favors strand separation, and DNA replication, transcription, recombination and repair, all of which involve strand separation. Also able to catalyze the interconversion of other topological isomers of dsDNA rings, including catenanes and knotted rings. Type II topoisomerases break and join 2 DNA strands simultaneously in an ATP-dependent manner.</text>
</comment>
<dbReference type="InterPro" id="IPR006691">
    <property type="entry name" value="GyrA/parC_rep"/>
</dbReference>
<dbReference type="Pfam" id="PF03989">
    <property type="entry name" value="DNA_gyraseA_C"/>
    <property type="match status" value="6"/>
</dbReference>
<evidence type="ECO:0000256" key="7">
    <source>
        <dbReference type="ARBA" id="ARBA00023125"/>
    </source>
</evidence>
<dbReference type="GO" id="GO:0006261">
    <property type="term" value="P:DNA-templated DNA replication"/>
    <property type="evidence" value="ECO:0007669"/>
    <property type="project" value="UniProtKB-UniRule"/>
</dbReference>
<keyword evidence="4 9" id="KW-0547">Nucleotide-binding</keyword>
<evidence type="ECO:0000256" key="3">
    <source>
        <dbReference type="ARBA" id="ARBA00022490"/>
    </source>
</evidence>
<proteinExistence type="inferred from homology"/>
<dbReference type="Gene3D" id="1.10.268.10">
    <property type="entry name" value="Topoisomerase, domain 3"/>
    <property type="match status" value="1"/>
</dbReference>
<dbReference type="FunFam" id="1.10.268.10:FF:000001">
    <property type="entry name" value="DNA gyrase subunit A"/>
    <property type="match status" value="1"/>
</dbReference>
<evidence type="ECO:0000256" key="11">
    <source>
        <dbReference type="SAM" id="Coils"/>
    </source>
</evidence>
<sequence>MTTIFEKIVPVTLEEEMKSSYIDYAMSVIVARALPDVRDGLKPVHRRVLFGMHELGLAYNRPYKKSARIVGEVLGKYHPHGDSAVYDTMVRMVQDFSLRYPLVDGQGNFGSIDGDSPAAMRYTEARLARISEEMLRDLDKNTVDFGPNFDDSLQEPLVLPSYLPNLLVNGSSGIAVGMATNIPPHNLNEVIDGLVALIDNPKLTSADLMKYVKAPDFPTGGIIYGYEGVKEAYTTGRGRILLRAKANVETLKNDRENIVITEIPYQVNKSNLIEKIAELVREGKVDDISNIRDESDRDGLRIVIELKRDAQPTVVLNQLYKHTQMQVTFGVIMLALVHGVPKVLTLQEMMQHFLDHRMDVLIRRTKFELDAAEKRAHILEGYIIALDNIDEVIETIKKSRDVETAKNNLMKRFKLSEIQAKAILDMRLQRLTGLERKKIEDEYKETIKLIEKLRGILDSEKKRKQIIKEELIALKERYGDERRTDIIKDYKEFSLEDIIAEEDVVVTISHQGFIKRFPVSGYRKQARGGKGVTGVGTKEDDFIEHMFVASTHQYILFFTDKGRCYWLKVHEIPEGGRTARGRSVVNLLEKDKEENITAFVAVKEFRDDQYLIMVTEQGTVKKTVLSAYGNVRKGGINAINLVPGDKLIEVKMTDGNNDIVIGTRNGFAIRFHEKDVRDMGRTATGVRGIRLTKGDKVVGLLVIRHPQTSVLVVTEKGYGKRSDINDYRITKRGGKGVITVKTTDKVGKMIAMMEVVDKDELVIISTQGMVIRQSVKDIRVMGRNTQGVRVIRLNEGDTIADIARVIPDDEDVNGNGNGNGKNTNGELL</sequence>
<evidence type="ECO:0000313" key="14">
    <source>
        <dbReference type="EMBL" id="HFI92620.1"/>
    </source>
</evidence>
<feature type="active site" description="O-(5'-phospho-DNA)-tyrosine intermediate" evidence="9 10">
    <location>
        <position position="122"/>
    </location>
</feature>
<dbReference type="GO" id="GO:0005737">
    <property type="term" value="C:cytoplasm"/>
    <property type="evidence" value="ECO:0007669"/>
    <property type="project" value="UniProtKB-SubCell"/>
</dbReference>
<dbReference type="EMBL" id="DSUJ01000011">
    <property type="protein sequence ID" value="HFI92620.1"/>
    <property type="molecule type" value="Genomic_DNA"/>
</dbReference>
<dbReference type="PROSITE" id="PS52040">
    <property type="entry name" value="TOPO_IIA"/>
    <property type="match status" value="1"/>
</dbReference>
<keyword evidence="8 9" id="KW-0413">Isomerase</keyword>
<dbReference type="Gene3D" id="3.90.199.10">
    <property type="entry name" value="Topoisomerase II, domain 5"/>
    <property type="match status" value="1"/>
</dbReference>
<dbReference type="FunFam" id="3.90.199.10:FF:000001">
    <property type="entry name" value="DNA gyrase subunit A"/>
    <property type="match status" value="1"/>
</dbReference>
<evidence type="ECO:0000256" key="4">
    <source>
        <dbReference type="ARBA" id="ARBA00022741"/>
    </source>
</evidence>
<dbReference type="AlphaFoldDB" id="A0A7V2ZMH4"/>
<dbReference type="SMART" id="SM00434">
    <property type="entry name" value="TOP4c"/>
    <property type="match status" value="1"/>
</dbReference>
<dbReference type="Gene3D" id="3.30.1360.40">
    <property type="match status" value="1"/>
</dbReference>
<evidence type="ECO:0000256" key="6">
    <source>
        <dbReference type="ARBA" id="ARBA00023029"/>
    </source>
</evidence>
<dbReference type="SUPFAM" id="SSF56719">
    <property type="entry name" value="Type II DNA topoisomerase"/>
    <property type="match status" value="1"/>
</dbReference>
<keyword evidence="6 9" id="KW-0799">Topoisomerase</keyword>
<dbReference type="HAMAP" id="MF_01897">
    <property type="entry name" value="GyrA"/>
    <property type="match status" value="1"/>
</dbReference>
<dbReference type="InterPro" id="IPR005743">
    <property type="entry name" value="GyrA"/>
</dbReference>
<name>A0A7V2ZMH4_9BACT</name>
<evidence type="ECO:0000256" key="12">
    <source>
        <dbReference type="SAM" id="MobiDB-lite"/>
    </source>
</evidence>
<dbReference type="InterPro" id="IPR035516">
    <property type="entry name" value="Gyrase/topoIV_suA_C"/>
</dbReference>
<dbReference type="EC" id="5.6.2.2" evidence="9"/>
<dbReference type="InterPro" id="IPR013757">
    <property type="entry name" value="Topo_IIA_A_a_sf"/>
</dbReference>
<evidence type="ECO:0000256" key="8">
    <source>
        <dbReference type="ARBA" id="ARBA00023235"/>
    </source>
</evidence>
<reference evidence="14" key="1">
    <citation type="journal article" date="2020" name="mSystems">
        <title>Genome- and Community-Level Interaction Insights into Carbon Utilization and Element Cycling Functions of Hydrothermarchaeota in Hydrothermal Sediment.</title>
        <authorList>
            <person name="Zhou Z."/>
            <person name="Liu Y."/>
            <person name="Xu W."/>
            <person name="Pan J."/>
            <person name="Luo Z.H."/>
            <person name="Li M."/>
        </authorList>
    </citation>
    <scope>NUCLEOTIDE SEQUENCE [LARGE SCALE GENOMIC DNA]</scope>
    <source>
        <strain evidence="14">SpSt-479</strain>
    </source>
</reference>
<evidence type="ECO:0000256" key="2">
    <source>
        <dbReference type="ARBA" id="ARBA00008263"/>
    </source>
</evidence>
<dbReference type="GO" id="GO:0005524">
    <property type="term" value="F:ATP binding"/>
    <property type="evidence" value="ECO:0007669"/>
    <property type="project" value="UniProtKB-UniRule"/>
</dbReference>
<feature type="domain" description="Topo IIA-type catalytic" evidence="13">
    <location>
        <begin position="34"/>
        <end position="498"/>
    </location>
</feature>
<dbReference type="GO" id="GO:0003677">
    <property type="term" value="F:DNA binding"/>
    <property type="evidence" value="ECO:0007669"/>
    <property type="project" value="UniProtKB-UniRule"/>
</dbReference>
<dbReference type="InterPro" id="IPR013760">
    <property type="entry name" value="Topo_IIA-like_dom_sf"/>
</dbReference>
<dbReference type="InterPro" id="IPR002205">
    <property type="entry name" value="Topo_IIA_dom_A"/>
</dbReference>
<comment type="miscellaneous">
    <text evidence="9">Few gyrases are as efficient as E.coli at forming negative supercoils. Not all organisms have 2 type II topoisomerases; in organisms with a single type II topoisomerase this enzyme also has to decatenate newly replicated chromosomes.</text>
</comment>
<organism evidence="14">
    <name type="scientific">Ignavibacterium album</name>
    <dbReference type="NCBI Taxonomy" id="591197"/>
    <lineage>
        <taxon>Bacteria</taxon>
        <taxon>Pseudomonadati</taxon>
        <taxon>Ignavibacteriota</taxon>
        <taxon>Ignavibacteria</taxon>
        <taxon>Ignavibacteriales</taxon>
        <taxon>Ignavibacteriaceae</taxon>
        <taxon>Ignavibacterium</taxon>
    </lineage>
</organism>
<comment type="similarity">
    <text evidence="2 9">Belongs to the type II topoisomerase GyrA/ParC subunit family.</text>
</comment>
<dbReference type="GO" id="GO:0034335">
    <property type="term" value="F:DNA negative supercoiling activity"/>
    <property type="evidence" value="ECO:0007669"/>
    <property type="project" value="UniProtKB-ARBA"/>
</dbReference>
<dbReference type="NCBIfam" id="NF004043">
    <property type="entry name" value="PRK05560.1"/>
    <property type="match status" value="1"/>
</dbReference>
<protein>
    <recommendedName>
        <fullName evidence="9">DNA gyrase subunit A</fullName>
        <ecNumber evidence="9">5.6.2.2</ecNumber>
    </recommendedName>
</protein>
<evidence type="ECO:0000256" key="9">
    <source>
        <dbReference type="HAMAP-Rule" id="MF_01897"/>
    </source>
</evidence>
<accession>A0A7V2ZMH4</accession>
<evidence type="ECO:0000259" key="13">
    <source>
        <dbReference type="PROSITE" id="PS52040"/>
    </source>
</evidence>
<comment type="caution">
    <text evidence="14">The sequence shown here is derived from an EMBL/GenBank/DDBJ whole genome shotgun (WGS) entry which is preliminary data.</text>
</comment>
<comment type="subcellular location">
    <subcellularLocation>
        <location evidence="9">Cytoplasm</location>
    </subcellularLocation>
</comment>
<dbReference type="NCBIfam" id="TIGR01063">
    <property type="entry name" value="gyrA"/>
    <property type="match status" value="1"/>
</dbReference>
<keyword evidence="11" id="KW-0175">Coiled coil</keyword>
<dbReference type="SUPFAM" id="SSF101904">
    <property type="entry name" value="GyrA/ParC C-terminal domain-like"/>
    <property type="match status" value="1"/>
</dbReference>
<keyword evidence="5 9" id="KW-0067">ATP-binding</keyword>
<gene>
    <name evidence="9 14" type="primary">gyrA</name>
    <name evidence="14" type="ORF">ENS31_13965</name>
</gene>
<evidence type="ECO:0000256" key="1">
    <source>
        <dbReference type="ARBA" id="ARBA00000185"/>
    </source>
</evidence>
<dbReference type="PANTHER" id="PTHR43493:SF5">
    <property type="entry name" value="DNA GYRASE SUBUNIT A, CHLOROPLASTIC_MITOCHONDRIAL"/>
    <property type="match status" value="1"/>
</dbReference>
<dbReference type="CDD" id="cd00187">
    <property type="entry name" value="TOP4c"/>
    <property type="match status" value="1"/>
</dbReference>
<feature type="region of interest" description="Disordered" evidence="12">
    <location>
        <begin position="808"/>
        <end position="828"/>
    </location>
</feature>
<keyword evidence="3 9" id="KW-0963">Cytoplasm</keyword>
<dbReference type="NCBIfam" id="NF004044">
    <property type="entry name" value="PRK05561.1"/>
    <property type="match status" value="1"/>
</dbReference>
<evidence type="ECO:0000256" key="5">
    <source>
        <dbReference type="ARBA" id="ARBA00022840"/>
    </source>
</evidence>
<dbReference type="InterPro" id="IPR013758">
    <property type="entry name" value="Topo_IIA_A/C_ab"/>
</dbReference>
<dbReference type="Gene3D" id="2.120.10.90">
    <property type="entry name" value="DNA gyrase/topoisomerase IV, subunit A, C-terminal"/>
    <property type="match status" value="1"/>
</dbReference>
<dbReference type="PANTHER" id="PTHR43493">
    <property type="entry name" value="DNA GYRASE/TOPOISOMERASE SUBUNIT A"/>
    <property type="match status" value="1"/>
</dbReference>
<evidence type="ECO:0000256" key="10">
    <source>
        <dbReference type="PROSITE-ProRule" id="PRU01384"/>
    </source>
</evidence>
<dbReference type="Pfam" id="PF00521">
    <property type="entry name" value="DNA_topoisoIV"/>
    <property type="match status" value="1"/>
</dbReference>
<dbReference type="FunFam" id="2.120.10.90:FF:000004">
    <property type="entry name" value="DNA gyrase subunit A"/>
    <property type="match status" value="1"/>
</dbReference>
<dbReference type="InterPro" id="IPR050220">
    <property type="entry name" value="Type_II_DNA_Topoisomerases"/>
</dbReference>
<feature type="short sequence motif" description="GyrA-box" evidence="9">
    <location>
        <begin position="525"/>
        <end position="531"/>
    </location>
</feature>
<feature type="coiled-coil region" evidence="11">
    <location>
        <begin position="450"/>
        <end position="477"/>
    </location>
</feature>
<dbReference type="GO" id="GO:0009330">
    <property type="term" value="C:DNA topoisomerase type II (double strand cut, ATP-hydrolyzing) complex"/>
    <property type="evidence" value="ECO:0007669"/>
    <property type="project" value="TreeGrafter"/>
</dbReference>